<evidence type="ECO:0000256" key="4">
    <source>
        <dbReference type="ARBA" id="ARBA00023015"/>
    </source>
</evidence>
<dbReference type="InterPro" id="IPR036390">
    <property type="entry name" value="WH_DNA-bd_sf"/>
</dbReference>
<feature type="compositionally biased region" description="Low complexity" evidence="9">
    <location>
        <begin position="180"/>
        <end position="204"/>
    </location>
</feature>
<dbReference type="GeneID" id="101936422"/>
<dbReference type="InterPro" id="IPR030456">
    <property type="entry name" value="TF_fork_head_CS_2"/>
</dbReference>
<comment type="subcellular location">
    <subcellularLocation>
        <location evidence="2">Cytoplasm</location>
    </subcellularLocation>
    <subcellularLocation>
        <location evidence="1 8">Nucleus</location>
    </subcellularLocation>
</comment>
<dbReference type="GeneTree" id="ENSGT00940000161401"/>
<dbReference type="AlphaFoldDB" id="A0A8C3P7N1"/>
<dbReference type="Gene3D" id="6.10.250.1690">
    <property type="match status" value="1"/>
</dbReference>
<dbReference type="SUPFAM" id="SSF46785">
    <property type="entry name" value="Winged helix' DNA-binding domain"/>
    <property type="match status" value="1"/>
</dbReference>
<feature type="region of interest" description="Disordered" evidence="9">
    <location>
        <begin position="735"/>
        <end position="755"/>
    </location>
</feature>
<evidence type="ECO:0000313" key="11">
    <source>
        <dbReference type="Proteomes" id="UP000694380"/>
    </source>
</evidence>
<name>A0A8C3P7N1_CHRPI</name>
<evidence type="ECO:0000313" key="10">
    <source>
        <dbReference type="Ensembl" id="ENSCPBP00000021774.1"/>
    </source>
</evidence>
<dbReference type="SMART" id="SM00339">
    <property type="entry name" value="FH"/>
    <property type="match status" value="1"/>
</dbReference>
<dbReference type="GO" id="GO:0000978">
    <property type="term" value="F:RNA polymerase II cis-regulatory region sequence-specific DNA binding"/>
    <property type="evidence" value="ECO:0007669"/>
    <property type="project" value="TreeGrafter"/>
</dbReference>
<dbReference type="Pfam" id="PF00250">
    <property type="entry name" value="Forkhead"/>
    <property type="match status" value="1"/>
</dbReference>
<dbReference type="PROSITE" id="PS50039">
    <property type="entry name" value="FORK_HEAD_3"/>
    <property type="match status" value="1"/>
</dbReference>
<evidence type="ECO:0000256" key="1">
    <source>
        <dbReference type="ARBA" id="ARBA00004123"/>
    </source>
</evidence>
<keyword evidence="6" id="KW-0804">Transcription</keyword>
<keyword evidence="4" id="KW-0805">Transcription regulation</keyword>
<dbReference type="GO" id="GO:0005737">
    <property type="term" value="C:cytoplasm"/>
    <property type="evidence" value="ECO:0007669"/>
    <property type="project" value="UniProtKB-SubCell"/>
</dbReference>
<evidence type="ECO:0000256" key="5">
    <source>
        <dbReference type="ARBA" id="ARBA00023125"/>
    </source>
</evidence>
<feature type="compositionally biased region" description="Low complexity" evidence="9">
    <location>
        <begin position="8"/>
        <end position="18"/>
    </location>
</feature>
<keyword evidence="5 8" id="KW-0238">DNA-binding</keyword>
<dbReference type="GO" id="GO:0060999">
    <property type="term" value="P:positive regulation of dendritic spine development"/>
    <property type="evidence" value="ECO:0007669"/>
    <property type="project" value="Ensembl"/>
</dbReference>
<evidence type="ECO:0000256" key="6">
    <source>
        <dbReference type="ARBA" id="ARBA00023163"/>
    </source>
</evidence>
<evidence type="ECO:0000256" key="8">
    <source>
        <dbReference type="PROSITE-ProRule" id="PRU00089"/>
    </source>
</evidence>
<feature type="compositionally biased region" description="Pro residues" evidence="9">
    <location>
        <begin position="31"/>
        <end position="41"/>
    </location>
</feature>
<dbReference type="Ensembl" id="ENSCPBT00000025651.1">
    <property type="protein sequence ID" value="ENSCPBP00000021774.1"/>
    <property type="gene ID" value="ENSCPBG00000015641.1"/>
</dbReference>
<gene>
    <name evidence="10" type="primary">FOXO6</name>
</gene>
<feature type="compositionally biased region" description="Polar residues" evidence="9">
    <location>
        <begin position="351"/>
        <end position="375"/>
    </location>
</feature>
<reference evidence="10" key="1">
    <citation type="submission" date="2025-08" db="UniProtKB">
        <authorList>
            <consortium name="Ensembl"/>
        </authorList>
    </citation>
    <scope>IDENTIFICATION</scope>
</reference>
<keyword evidence="7 8" id="KW-0539">Nucleus</keyword>
<dbReference type="Pfam" id="PF16675">
    <property type="entry name" value="FOXO_KIX_bdg"/>
    <property type="match status" value="1"/>
</dbReference>
<dbReference type="InterPro" id="IPR047410">
    <property type="entry name" value="FH_FOXO6"/>
</dbReference>
<dbReference type="Pfam" id="PF16676">
    <property type="entry name" value="FOXO-TAD"/>
    <property type="match status" value="1"/>
</dbReference>
<dbReference type="GO" id="GO:0007613">
    <property type="term" value="P:memory"/>
    <property type="evidence" value="ECO:0007669"/>
    <property type="project" value="Ensembl"/>
</dbReference>
<feature type="DNA-binding region" description="Fork-head" evidence="8">
    <location>
        <begin position="235"/>
        <end position="329"/>
    </location>
</feature>
<dbReference type="PRINTS" id="PR00053">
    <property type="entry name" value="FORKHEAD"/>
</dbReference>
<feature type="compositionally biased region" description="Basic and acidic residues" evidence="9">
    <location>
        <begin position="139"/>
        <end position="149"/>
    </location>
</feature>
<feature type="region of interest" description="Disordered" evidence="9">
    <location>
        <begin position="469"/>
        <end position="490"/>
    </location>
</feature>
<accession>A0A8C3P7N1</accession>
<dbReference type="KEGG" id="cpic:101936422"/>
<feature type="region of interest" description="Disordered" evidence="9">
    <location>
        <begin position="309"/>
        <end position="375"/>
    </location>
</feature>
<dbReference type="Gene3D" id="1.10.10.10">
    <property type="entry name" value="Winged helix-like DNA-binding domain superfamily/Winged helix DNA-binding domain"/>
    <property type="match status" value="1"/>
</dbReference>
<dbReference type="Proteomes" id="UP000694380">
    <property type="component" value="Unplaced"/>
</dbReference>
<reference evidence="10" key="2">
    <citation type="submission" date="2025-09" db="UniProtKB">
        <authorList>
            <consortium name="Ensembl"/>
        </authorList>
    </citation>
    <scope>IDENTIFICATION</scope>
</reference>
<sequence>MQPPSPAPASHALLAEPPGTGAVPYGGAPRPSLPREPPSRSPPSELSRYTAAGCHGAGAICLLGAGARLRTAVPPLPAAGASSPLPAALQGRPRGLPSSPAPCLCRERSSRSAPRRLSRSPAVRKPAVTPRGRRSGGNMEEKRQAHQVEIDPDFEPQSRPRSCTWPLPHPDFPGEEEDGGAAAAGGSRAPAAGGAAEGSENTGAVADRKAASALPSLGADVGQLRKAKNSRRNAWGNLSYADLITKAIESSPEKRLTLSQIYDWMVRYVPYFKDKGDSNSSAGWKNSIRHNLSLHTRFIRVQNEGTGKSSWWMLNPEGGKTGKPPRRRSVSMDNNSKFLRIKGKASKKKQLQATQERGEESPSSQQAKWSESPASHASDEYDAWADFRTRANSSASTLGGRLSPIMSSHEPDELEEDDGTPSSPLMYPSPSSTMSPSLTSRCSVELPRLTDLTGTISLNEGLGESLLDDLQDNYNMSPSQPLPSGGLRQRSSSFTFNSKCSTLGAATSTYCGTIYSQPAMNLLRRLPMQTIQENKQATFTAAGSYRNASLQDLLSSISYAHKESMAQGEPPMAQASILAPSRSHRQSTLMCGGGELGLSSYPAHSASLMKSNTLYHPSPASHHPAVSNSALPTPISLMSLPSDSCSLAAMPHHGHLHPYVNTQGAHMSLLDSLQGPYQGAIHPPVLGQDRFPADLDLDMFNGSLECDVESIILNDFMDSDEMDFNFDSALPPQNGLNMATLPSAPQPPNQSWVPG</sequence>
<dbReference type="InterPro" id="IPR032067">
    <property type="entry name" value="FOXO-TAD"/>
</dbReference>
<keyword evidence="3" id="KW-0963">Cytoplasm</keyword>
<feature type="compositionally biased region" description="Low complexity" evidence="9">
    <location>
        <begin position="78"/>
        <end position="89"/>
    </location>
</feature>
<dbReference type="GO" id="GO:0000981">
    <property type="term" value="F:DNA-binding transcription factor activity, RNA polymerase II-specific"/>
    <property type="evidence" value="ECO:0007669"/>
    <property type="project" value="Ensembl"/>
</dbReference>
<dbReference type="CDD" id="cd20063">
    <property type="entry name" value="FH_FOXO6"/>
    <property type="match status" value="1"/>
</dbReference>
<keyword evidence="11" id="KW-1185">Reference proteome</keyword>
<evidence type="ECO:0000256" key="9">
    <source>
        <dbReference type="SAM" id="MobiDB-lite"/>
    </source>
</evidence>
<dbReference type="InterPro" id="IPR001766">
    <property type="entry name" value="Fork_head_dom"/>
</dbReference>
<evidence type="ECO:0000256" key="7">
    <source>
        <dbReference type="ARBA" id="ARBA00023242"/>
    </source>
</evidence>
<feature type="region of interest" description="Disordered" evidence="9">
    <location>
        <begin position="74"/>
        <end position="204"/>
    </location>
</feature>
<dbReference type="PANTHER" id="PTHR45767">
    <property type="entry name" value="FORKHEAD BOX PROTEIN O"/>
    <property type="match status" value="1"/>
</dbReference>
<organism evidence="10 11">
    <name type="scientific">Chrysemys picta bellii</name>
    <name type="common">Western painted turtle</name>
    <name type="synonym">Emys bellii</name>
    <dbReference type="NCBI Taxonomy" id="8478"/>
    <lineage>
        <taxon>Eukaryota</taxon>
        <taxon>Metazoa</taxon>
        <taxon>Chordata</taxon>
        <taxon>Craniata</taxon>
        <taxon>Vertebrata</taxon>
        <taxon>Euteleostomi</taxon>
        <taxon>Archelosauria</taxon>
        <taxon>Testudinata</taxon>
        <taxon>Testudines</taxon>
        <taxon>Cryptodira</taxon>
        <taxon>Durocryptodira</taxon>
        <taxon>Testudinoidea</taxon>
        <taxon>Emydidae</taxon>
        <taxon>Chrysemys</taxon>
    </lineage>
</organism>
<dbReference type="OrthoDB" id="5954824at2759"/>
<protein>
    <submittedName>
        <fullName evidence="10">Forkhead box O6</fullName>
    </submittedName>
</protein>
<dbReference type="CTD" id="100132074"/>
<dbReference type="FunFam" id="1.10.10.10:FF:000032">
    <property type="entry name" value="Forkhead box protein O4"/>
    <property type="match status" value="1"/>
</dbReference>
<dbReference type="GO" id="GO:0005634">
    <property type="term" value="C:nucleus"/>
    <property type="evidence" value="ECO:0007669"/>
    <property type="project" value="UniProtKB-SubCell"/>
</dbReference>
<feature type="compositionally biased region" description="Basic residues" evidence="9">
    <location>
        <begin position="339"/>
        <end position="350"/>
    </location>
</feature>
<dbReference type="PANTHER" id="PTHR45767:SF5">
    <property type="entry name" value="FORKHEAD BOX PROTEIN O6"/>
    <property type="match status" value="1"/>
</dbReference>
<feature type="region of interest" description="Disordered" evidence="9">
    <location>
        <begin position="1"/>
        <end position="49"/>
    </location>
</feature>
<evidence type="ECO:0000256" key="2">
    <source>
        <dbReference type="ARBA" id="ARBA00004496"/>
    </source>
</evidence>
<evidence type="ECO:0000256" key="3">
    <source>
        <dbReference type="ARBA" id="ARBA00022490"/>
    </source>
</evidence>
<dbReference type="PROSITE" id="PS00658">
    <property type="entry name" value="FORK_HEAD_2"/>
    <property type="match status" value="1"/>
</dbReference>
<dbReference type="InterPro" id="IPR036388">
    <property type="entry name" value="WH-like_DNA-bd_sf"/>
</dbReference>
<proteinExistence type="predicted"/>
<feature type="region of interest" description="Disordered" evidence="9">
    <location>
        <begin position="393"/>
        <end position="441"/>
    </location>
</feature>
<dbReference type="InterPro" id="IPR032068">
    <property type="entry name" value="FOXO_KIX-bd"/>
</dbReference>
<feature type="compositionally biased region" description="Low complexity" evidence="9">
    <location>
        <begin position="421"/>
        <end position="440"/>
    </location>
</feature>